<organism evidence="2 3">
    <name type="scientific">Aphis glycines</name>
    <name type="common">Soybean aphid</name>
    <dbReference type="NCBI Taxonomy" id="307491"/>
    <lineage>
        <taxon>Eukaryota</taxon>
        <taxon>Metazoa</taxon>
        <taxon>Ecdysozoa</taxon>
        <taxon>Arthropoda</taxon>
        <taxon>Hexapoda</taxon>
        <taxon>Insecta</taxon>
        <taxon>Pterygota</taxon>
        <taxon>Neoptera</taxon>
        <taxon>Paraneoptera</taxon>
        <taxon>Hemiptera</taxon>
        <taxon>Sternorrhyncha</taxon>
        <taxon>Aphidomorpha</taxon>
        <taxon>Aphidoidea</taxon>
        <taxon>Aphididae</taxon>
        <taxon>Aphidini</taxon>
        <taxon>Aphis</taxon>
        <taxon>Aphis</taxon>
    </lineage>
</organism>
<evidence type="ECO:0000313" key="3">
    <source>
        <dbReference type="Proteomes" id="UP000475862"/>
    </source>
</evidence>
<keyword evidence="1" id="KW-0472">Membrane</keyword>
<accession>A0A6G0TNB3</accession>
<reference evidence="2 3" key="1">
    <citation type="submission" date="2019-08" db="EMBL/GenBank/DDBJ databases">
        <title>The genome of the soybean aphid Biotype 1, its phylome, world population structure and adaptation to the North American continent.</title>
        <authorList>
            <person name="Giordano R."/>
            <person name="Donthu R.K."/>
            <person name="Hernandez A.G."/>
            <person name="Wright C.L."/>
            <person name="Zimin A.V."/>
        </authorList>
    </citation>
    <scope>NUCLEOTIDE SEQUENCE [LARGE SCALE GENOMIC DNA]</scope>
    <source>
        <tissue evidence="2">Whole aphids</tissue>
    </source>
</reference>
<feature type="transmembrane region" description="Helical" evidence="1">
    <location>
        <begin position="179"/>
        <end position="204"/>
    </location>
</feature>
<name>A0A6G0TNB3_APHGL</name>
<evidence type="ECO:0000313" key="2">
    <source>
        <dbReference type="EMBL" id="KAE9535995.1"/>
    </source>
</evidence>
<keyword evidence="1" id="KW-1133">Transmembrane helix</keyword>
<feature type="transmembrane region" description="Helical" evidence="1">
    <location>
        <begin position="27"/>
        <end position="50"/>
    </location>
</feature>
<dbReference type="AlphaFoldDB" id="A0A6G0TNB3"/>
<comment type="caution">
    <text evidence="2">The sequence shown here is derived from an EMBL/GenBank/DDBJ whole genome shotgun (WGS) entry which is preliminary data.</text>
</comment>
<protein>
    <submittedName>
        <fullName evidence="2">Uncharacterized protein</fullName>
    </submittedName>
</protein>
<dbReference type="EMBL" id="VYZN01000025">
    <property type="protein sequence ID" value="KAE9535995.1"/>
    <property type="molecule type" value="Genomic_DNA"/>
</dbReference>
<gene>
    <name evidence="2" type="ORF">AGLY_007896</name>
</gene>
<sequence length="274" mass="30895">MKVPPNIFQVFLGYHRKVLNELEFESYSWAAGLSSGSCLVIFDLLNLLLIPKTSNDCLLRFGNICFSGAKNGAFEKFMNQSYMSHLIVKLIDLIINRNFQKQLFSYYLHVSIQYYCQLSYTLHYHKQYLPKNSSKSNAFSSVGGSKTLLSISIITELSLILSSFDNPGIESSEVASENVIVLVLFSIDCVIVVSLLTGSMSIVLETLLVITSVNDGISNNSSDILLVASILYVSYSWYTWFQNCQICHSNEEMILKNILQHLHFFLSSDNLADK</sequence>
<feature type="transmembrane region" description="Helical" evidence="1">
    <location>
        <begin position="224"/>
        <end position="241"/>
    </location>
</feature>
<keyword evidence="3" id="KW-1185">Reference proteome</keyword>
<evidence type="ECO:0000256" key="1">
    <source>
        <dbReference type="SAM" id="Phobius"/>
    </source>
</evidence>
<keyword evidence="1" id="KW-0812">Transmembrane</keyword>
<dbReference type="Proteomes" id="UP000475862">
    <property type="component" value="Unassembled WGS sequence"/>
</dbReference>
<proteinExistence type="predicted"/>